<accession>A0AAW0PRH8</accession>
<evidence type="ECO:0000313" key="3">
    <source>
        <dbReference type="Proteomes" id="UP001460270"/>
    </source>
</evidence>
<organism evidence="2 3">
    <name type="scientific">Mugilogobius chulae</name>
    <name type="common">yellowstripe goby</name>
    <dbReference type="NCBI Taxonomy" id="88201"/>
    <lineage>
        <taxon>Eukaryota</taxon>
        <taxon>Metazoa</taxon>
        <taxon>Chordata</taxon>
        <taxon>Craniata</taxon>
        <taxon>Vertebrata</taxon>
        <taxon>Euteleostomi</taxon>
        <taxon>Actinopterygii</taxon>
        <taxon>Neopterygii</taxon>
        <taxon>Teleostei</taxon>
        <taxon>Neoteleostei</taxon>
        <taxon>Acanthomorphata</taxon>
        <taxon>Gobiaria</taxon>
        <taxon>Gobiiformes</taxon>
        <taxon>Gobioidei</taxon>
        <taxon>Gobiidae</taxon>
        <taxon>Gobionellinae</taxon>
        <taxon>Mugilogobius</taxon>
    </lineage>
</organism>
<feature type="region of interest" description="Disordered" evidence="1">
    <location>
        <begin position="57"/>
        <end position="76"/>
    </location>
</feature>
<proteinExistence type="predicted"/>
<dbReference type="Proteomes" id="UP001460270">
    <property type="component" value="Unassembled WGS sequence"/>
</dbReference>
<name>A0AAW0PRH8_9GOBI</name>
<feature type="region of interest" description="Disordered" evidence="1">
    <location>
        <begin position="84"/>
        <end position="103"/>
    </location>
</feature>
<reference evidence="3" key="1">
    <citation type="submission" date="2024-04" db="EMBL/GenBank/DDBJ databases">
        <title>Salinicola lusitanus LLJ914,a marine bacterium isolated from the Okinawa Trough.</title>
        <authorList>
            <person name="Li J."/>
        </authorList>
    </citation>
    <scope>NUCLEOTIDE SEQUENCE [LARGE SCALE GENOMIC DNA]</scope>
</reference>
<gene>
    <name evidence="2" type="ORF">WMY93_005664</name>
</gene>
<evidence type="ECO:0000256" key="1">
    <source>
        <dbReference type="SAM" id="MobiDB-lite"/>
    </source>
</evidence>
<keyword evidence="3" id="KW-1185">Reference proteome</keyword>
<dbReference type="AlphaFoldDB" id="A0AAW0PRH8"/>
<comment type="caution">
    <text evidence="2">The sequence shown here is derived from an EMBL/GenBank/DDBJ whole genome shotgun (WGS) entry which is preliminary data.</text>
</comment>
<sequence>MLIWSDPGIEPTTSLLGSQSSNHSATVHPGMVTMYFQIEVVYCSVMRRKLWNCLDSVTPDKSPSKQTAGDGEMLRPRTLDNTLMTSDQNFETGVQSQKPDSLC</sequence>
<protein>
    <submittedName>
        <fullName evidence="2">Uncharacterized protein</fullName>
    </submittedName>
</protein>
<evidence type="ECO:0000313" key="2">
    <source>
        <dbReference type="EMBL" id="KAK7929269.1"/>
    </source>
</evidence>
<dbReference type="EMBL" id="JBBPFD010000004">
    <property type="protein sequence ID" value="KAK7929269.1"/>
    <property type="molecule type" value="Genomic_DNA"/>
</dbReference>